<proteinExistence type="predicted"/>
<protein>
    <recommendedName>
        <fullName evidence="1">DUF6532 domain-containing protein</fullName>
    </recommendedName>
</protein>
<dbReference type="Proteomes" id="UP000015241">
    <property type="component" value="Unassembled WGS sequence"/>
</dbReference>
<organism evidence="2 3">
    <name type="scientific">Fomitopsis schrenkii</name>
    <name type="common">Brown rot fungus</name>
    <dbReference type="NCBI Taxonomy" id="2126942"/>
    <lineage>
        <taxon>Eukaryota</taxon>
        <taxon>Fungi</taxon>
        <taxon>Dikarya</taxon>
        <taxon>Basidiomycota</taxon>
        <taxon>Agaricomycotina</taxon>
        <taxon>Agaricomycetes</taxon>
        <taxon>Polyporales</taxon>
        <taxon>Fomitopsis</taxon>
    </lineage>
</organism>
<reference evidence="2 3" key="1">
    <citation type="journal article" date="2012" name="Science">
        <title>The Paleozoic origin of enzymatic lignin decomposition reconstructed from 31 fungal genomes.</title>
        <authorList>
            <person name="Floudas D."/>
            <person name="Binder M."/>
            <person name="Riley R."/>
            <person name="Barry K."/>
            <person name="Blanchette R.A."/>
            <person name="Henrissat B."/>
            <person name="Martinez A.T."/>
            <person name="Otillar R."/>
            <person name="Spatafora J.W."/>
            <person name="Yadav J.S."/>
            <person name="Aerts A."/>
            <person name="Benoit I."/>
            <person name="Boyd A."/>
            <person name="Carlson A."/>
            <person name="Copeland A."/>
            <person name="Coutinho P.M."/>
            <person name="de Vries R.P."/>
            <person name="Ferreira P."/>
            <person name="Findley K."/>
            <person name="Foster B."/>
            <person name="Gaskell J."/>
            <person name="Glotzer D."/>
            <person name="Gorecki P."/>
            <person name="Heitman J."/>
            <person name="Hesse C."/>
            <person name="Hori C."/>
            <person name="Igarashi K."/>
            <person name="Jurgens J.A."/>
            <person name="Kallen N."/>
            <person name="Kersten P."/>
            <person name="Kohler A."/>
            <person name="Kuees U."/>
            <person name="Kumar T.K.A."/>
            <person name="Kuo A."/>
            <person name="LaButti K."/>
            <person name="Larrondo L.F."/>
            <person name="Lindquist E."/>
            <person name="Ling A."/>
            <person name="Lombard V."/>
            <person name="Lucas S."/>
            <person name="Lundell T."/>
            <person name="Martin R."/>
            <person name="McLaughlin D.J."/>
            <person name="Morgenstern I."/>
            <person name="Morin E."/>
            <person name="Murat C."/>
            <person name="Nagy L.G."/>
            <person name="Nolan M."/>
            <person name="Ohm R.A."/>
            <person name="Patyshakuliyeva A."/>
            <person name="Rokas A."/>
            <person name="Ruiz-Duenas F.J."/>
            <person name="Sabat G."/>
            <person name="Salamov A."/>
            <person name="Samejima M."/>
            <person name="Schmutz J."/>
            <person name="Slot J.C."/>
            <person name="St John F."/>
            <person name="Stenlid J."/>
            <person name="Sun H."/>
            <person name="Sun S."/>
            <person name="Syed K."/>
            <person name="Tsang A."/>
            <person name="Wiebenga A."/>
            <person name="Young D."/>
            <person name="Pisabarro A."/>
            <person name="Eastwood D.C."/>
            <person name="Martin F."/>
            <person name="Cullen D."/>
            <person name="Grigoriev I.V."/>
            <person name="Hibbett D.S."/>
        </authorList>
    </citation>
    <scope>NUCLEOTIDE SEQUENCE</scope>
    <source>
        <strain evidence="3">FP-58527</strain>
    </source>
</reference>
<name>S8FLP4_FOMSC</name>
<dbReference type="HOGENOM" id="CLU_1185043_0_0_1"/>
<accession>S8FLP4</accession>
<sequence length="226" mass="25564">MVVQNCVRLRIALKSTWTKEPAVKSTRLPTSDSMIETSLREAYQKRTKAGKGDTSLKAVYLLLQDQKGHDNKECAEMRKKVYTVVWSILSQTTNELKKKAKQVVEQAFKLGSLSVPQHMEAAIWLVKTHTMPYSALMTMDHQRMTLDRKQPFRSECITDLIYQYYGLAGREEANIAAAEEEFSKVPLNLIALVCNAIESALMELVARHQVNVFSNKHFAGKAVTKA</sequence>
<dbReference type="EMBL" id="KE504159">
    <property type="protein sequence ID" value="EPS99189.1"/>
    <property type="molecule type" value="Genomic_DNA"/>
</dbReference>
<feature type="domain" description="DUF6532" evidence="1">
    <location>
        <begin position="40"/>
        <end position="218"/>
    </location>
</feature>
<keyword evidence="3" id="KW-1185">Reference proteome</keyword>
<dbReference type="AlphaFoldDB" id="S8FLP4"/>
<evidence type="ECO:0000259" key="1">
    <source>
        <dbReference type="Pfam" id="PF20149"/>
    </source>
</evidence>
<gene>
    <name evidence="2" type="ORF">FOMPIDRAFT_1050927</name>
</gene>
<evidence type="ECO:0000313" key="3">
    <source>
        <dbReference type="Proteomes" id="UP000015241"/>
    </source>
</evidence>
<dbReference type="Pfam" id="PF20149">
    <property type="entry name" value="DUF6532"/>
    <property type="match status" value="1"/>
</dbReference>
<dbReference type="InParanoid" id="S8FLP4"/>
<dbReference type="InterPro" id="IPR045341">
    <property type="entry name" value="DUF6532"/>
</dbReference>
<evidence type="ECO:0000313" key="2">
    <source>
        <dbReference type="EMBL" id="EPS99189.1"/>
    </source>
</evidence>